<evidence type="ECO:0000313" key="2">
    <source>
        <dbReference type="EMBL" id="JAP99213.1"/>
    </source>
</evidence>
<feature type="compositionally biased region" description="Basic and acidic residues" evidence="1">
    <location>
        <begin position="1"/>
        <end position="24"/>
    </location>
</feature>
<feature type="compositionally biased region" description="Low complexity" evidence="1">
    <location>
        <begin position="27"/>
        <end position="46"/>
    </location>
</feature>
<feature type="compositionally biased region" description="Polar residues" evidence="1">
    <location>
        <begin position="83"/>
        <end position="105"/>
    </location>
</feature>
<gene>
    <name evidence="2" type="ORF">g.11113</name>
</gene>
<dbReference type="AlphaFoldDB" id="A0A146KRT5"/>
<proteinExistence type="predicted"/>
<feature type="compositionally biased region" description="Basic and acidic residues" evidence="1">
    <location>
        <begin position="267"/>
        <end position="277"/>
    </location>
</feature>
<sequence length="404" mass="44040">MARARDFKEREDGKKGEKNYRPDTPDSDSSTSSSSSSSSGSSSSSDARSQTAHATKPTSQTVATQTNPLPTVTGMGCGGHSEAPTSTEGASGGRSATEQVLSNMAQQINDMGTKVAILVDAIISDRESRARERTPGRREASPSPLRSQTRSIGEPTARHTTRPLPVATPVARPPISPHIPKIAPVKPYARPSPQQPQSSTSGLQRAADSTSATPLSQADYPEPTPPGRYRAAHVPKYSSCAMEHRLNGRGGQMVRALQPSPPPLDGSVKRSRAEDPPAHSSVQPGRKQANPPPQSSTFSNSKPQRAGRRPYHPRSVCEVCGRRYAGTGLNCPNCTAFIRRLVRNYTDWLRVHGHERGEFFQECNHLVPRPNECEVCRARRFLARHRALYPHRNHPLDQALPRRE</sequence>
<name>A0A146KRT5_LYGHE</name>
<protein>
    <submittedName>
        <fullName evidence="2">Uncharacterized protein</fullName>
    </submittedName>
</protein>
<organism evidence="2">
    <name type="scientific">Lygus hesperus</name>
    <name type="common">Western plant bug</name>
    <dbReference type="NCBI Taxonomy" id="30085"/>
    <lineage>
        <taxon>Eukaryota</taxon>
        <taxon>Metazoa</taxon>
        <taxon>Ecdysozoa</taxon>
        <taxon>Arthropoda</taxon>
        <taxon>Hexapoda</taxon>
        <taxon>Insecta</taxon>
        <taxon>Pterygota</taxon>
        <taxon>Neoptera</taxon>
        <taxon>Paraneoptera</taxon>
        <taxon>Hemiptera</taxon>
        <taxon>Heteroptera</taxon>
        <taxon>Panheteroptera</taxon>
        <taxon>Cimicomorpha</taxon>
        <taxon>Miridae</taxon>
        <taxon>Mirini</taxon>
        <taxon>Lygus</taxon>
    </lineage>
</organism>
<feature type="compositionally biased region" description="Polar residues" evidence="1">
    <location>
        <begin position="47"/>
        <end position="70"/>
    </location>
</feature>
<dbReference type="EMBL" id="GDHC01019415">
    <property type="protein sequence ID" value="JAP99213.1"/>
    <property type="molecule type" value="Transcribed_RNA"/>
</dbReference>
<feature type="region of interest" description="Disordered" evidence="1">
    <location>
        <begin position="124"/>
        <end position="231"/>
    </location>
</feature>
<accession>A0A146KRT5</accession>
<feature type="region of interest" description="Disordered" evidence="1">
    <location>
        <begin position="253"/>
        <end position="312"/>
    </location>
</feature>
<feature type="compositionally biased region" description="Polar residues" evidence="1">
    <location>
        <begin position="200"/>
        <end position="216"/>
    </location>
</feature>
<feature type="region of interest" description="Disordered" evidence="1">
    <location>
        <begin position="1"/>
        <end position="105"/>
    </location>
</feature>
<reference evidence="2" key="1">
    <citation type="journal article" date="2016" name="Gigascience">
        <title>De novo construction of an expanded transcriptome assembly for the western tarnished plant bug, Lygus hesperus.</title>
        <authorList>
            <person name="Tassone E.E."/>
            <person name="Geib S.M."/>
            <person name="Hall B."/>
            <person name="Fabrick J.A."/>
            <person name="Brent C.S."/>
            <person name="Hull J.J."/>
        </authorList>
    </citation>
    <scope>NUCLEOTIDE SEQUENCE</scope>
</reference>
<evidence type="ECO:0000256" key="1">
    <source>
        <dbReference type="SAM" id="MobiDB-lite"/>
    </source>
</evidence>
<feature type="compositionally biased region" description="Basic and acidic residues" evidence="1">
    <location>
        <begin position="124"/>
        <end position="140"/>
    </location>
</feature>